<comment type="cofactor">
    <cofactor evidence="3">
        <name>Zn(2+)</name>
        <dbReference type="ChEBI" id="CHEBI:29105"/>
    </cofactor>
    <text evidence="3">Binds 2 Zn(2+) ions.</text>
</comment>
<gene>
    <name evidence="7" type="ORF">DX116_11955</name>
</gene>
<dbReference type="PRINTS" id="PR00113">
    <property type="entry name" value="ALKPHPHTASE"/>
</dbReference>
<keyword evidence="1" id="KW-0597">Phosphoprotein</keyword>
<dbReference type="SUPFAM" id="SSF53649">
    <property type="entry name" value="Alkaline phosphatase-like"/>
    <property type="match status" value="1"/>
</dbReference>
<evidence type="ECO:0000313" key="8">
    <source>
        <dbReference type="Proteomes" id="UP000265581"/>
    </source>
</evidence>
<dbReference type="PANTHER" id="PTHR11596:SF5">
    <property type="entry name" value="ALKALINE PHOSPHATASE"/>
    <property type="match status" value="1"/>
</dbReference>
<dbReference type="SMART" id="SM00098">
    <property type="entry name" value="alkPPc"/>
    <property type="match status" value="1"/>
</dbReference>
<evidence type="ECO:0000256" key="4">
    <source>
        <dbReference type="RuleBase" id="RU003946"/>
    </source>
</evidence>
<dbReference type="Gene3D" id="3.40.720.10">
    <property type="entry name" value="Alkaline Phosphatase, subunit A"/>
    <property type="match status" value="1"/>
</dbReference>
<keyword evidence="6" id="KW-0732">Signal</keyword>
<dbReference type="Pfam" id="PF00245">
    <property type="entry name" value="Alk_phosphatase"/>
    <property type="match status" value="1"/>
</dbReference>
<dbReference type="PANTHER" id="PTHR11596">
    <property type="entry name" value="ALKALINE PHOSPHATASE"/>
    <property type="match status" value="1"/>
</dbReference>
<sequence>MVRRTTMVAAAGALALGGLAIGSAVQAVSPGFTDDRSANLSSAINSEKPRNVILLIGDGTDDSIITAARNYELGAKGRFALDELPFTGAMTTFGLKTGPNPDDYPINYVSDSAPTASGWSTGKKTVDSRISQGPSASDTTPGTDYDTVLEKYKLQGKRTGNVSTAEITDATPAAAGAHINLRACQGPADMANCTAAKKSNNGKGSIAEQLVDNKIDVLLGGGKQRYTQATDAGPTVLDYAKSDKLKYNVVENKDALDSVKTLDNGPILGLFTSGNMTPRYQPLVATAAGAGGPDTTCQTANRGTQPSLADMTDKAIKLLDNDKGFFLQVESAMIDKQEHASDICGAIGDVVELDSALKVAQAYQAKHPDTLIIVTGDHAHSTQIVGNGAGTTEGATGATGGKATTTLKTFDGDPMTVAYSTAPPNAPGASTSQSHTGSQIRVAASGPQAANVTGTIDQTDLFATMLGRTPSKVATPATPPTPAAPSARPALAVVADKKISAKALKTKGLRVSTSASAATSVKITLLKGSKVLATRNLGSAGGTAYLRARGSVKGAVKVVVTATGPGGSTSKTRSSAVTR</sequence>
<feature type="binding site" evidence="3">
    <location>
        <position position="169"/>
    </location>
    <ligand>
        <name>Mg(2+)</name>
        <dbReference type="ChEBI" id="CHEBI:18420"/>
    </ligand>
</feature>
<evidence type="ECO:0000313" key="7">
    <source>
        <dbReference type="EMBL" id="REK69899.1"/>
    </source>
</evidence>
<comment type="caution">
    <text evidence="7">The sequence shown here is derived from an EMBL/GenBank/DDBJ whole genome shotgun (WGS) entry which is preliminary data.</text>
</comment>
<dbReference type="EMBL" id="QUBR01000002">
    <property type="protein sequence ID" value="REK69899.1"/>
    <property type="molecule type" value="Genomic_DNA"/>
</dbReference>
<evidence type="ECO:0000256" key="5">
    <source>
        <dbReference type="SAM" id="MobiDB-lite"/>
    </source>
</evidence>
<feature type="binding site" evidence="3">
    <location>
        <position position="377"/>
    </location>
    <ligand>
        <name>Zn(2+)</name>
        <dbReference type="ChEBI" id="CHEBI:29105"/>
        <label>2</label>
    </ligand>
</feature>
<feature type="binding site" evidence="3">
    <location>
        <position position="171"/>
    </location>
    <ligand>
        <name>Mg(2+)</name>
        <dbReference type="ChEBI" id="CHEBI:18420"/>
    </ligand>
</feature>
<evidence type="ECO:0000256" key="6">
    <source>
        <dbReference type="SAM" id="SignalP"/>
    </source>
</evidence>
<feature type="active site" description="Phosphoserine intermediate" evidence="2">
    <location>
        <position position="112"/>
    </location>
</feature>
<evidence type="ECO:0000256" key="3">
    <source>
        <dbReference type="PIRSR" id="PIRSR601952-2"/>
    </source>
</evidence>
<comment type="similarity">
    <text evidence="4">Belongs to the alkaline phosphatase family.</text>
</comment>
<protein>
    <submittedName>
        <fullName evidence="7">Alkaline phosphatase</fullName>
    </submittedName>
</protein>
<feature type="binding site" evidence="3">
    <location>
        <position position="335"/>
    </location>
    <ligand>
        <name>Zn(2+)</name>
        <dbReference type="ChEBI" id="CHEBI:29105"/>
        <label>2</label>
    </ligand>
</feature>
<dbReference type="InterPro" id="IPR001952">
    <property type="entry name" value="Alkaline_phosphatase"/>
</dbReference>
<feature type="compositionally biased region" description="Polar residues" evidence="5">
    <location>
        <begin position="116"/>
        <end position="142"/>
    </location>
</feature>
<dbReference type="Proteomes" id="UP000265581">
    <property type="component" value="Unassembled WGS sequence"/>
</dbReference>
<evidence type="ECO:0000256" key="2">
    <source>
        <dbReference type="PIRSR" id="PIRSR601952-1"/>
    </source>
</evidence>
<feature type="region of interest" description="Disordered" evidence="5">
    <location>
        <begin position="116"/>
        <end position="144"/>
    </location>
</feature>
<organism evidence="7 8">
    <name type="scientific">Aeromicrobium endophyticum</name>
    <dbReference type="NCBI Taxonomy" id="2292704"/>
    <lineage>
        <taxon>Bacteria</taxon>
        <taxon>Bacillati</taxon>
        <taxon>Actinomycetota</taxon>
        <taxon>Actinomycetes</taxon>
        <taxon>Propionibacteriales</taxon>
        <taxon>Nocardioidaceae</taxon>
        <taxon>Aeromicrobium</taxon>
    </lineage>
</organism>
<feature type="binding site" evidence="3">
    <location>
        <position position="339"/>
    </location>
    <ligand>
        <name>Zn(2+)</name>
        <dbReference type="ChEBI" id="CHEBI:29105"/>
        <label>2</label>
    </ligand>
</feature>
<feature type="binding site" evidence="3">
    <location>
        <position position="58"/>
    </location>
    <ligand>
        <name>Mg(2+)</name>
        <dbReference type="ChEBI" id="CHEBI:18420"/>
    </ligand>
</feature>
<feature type="signal peptide" evidence="6">
    <location>
        <begin position="1"/>
        <end position="27"/>
    </location>
</feature>
<keyword evidence="3" id="KW-0479">Metal-binding</keyword>
<dbReference type="GO" id="GO:0046872">
    <property type="term" value="F:metal ion binding"/>
    <property type="evidence" value="ECO:0007669"/>
    <property type="project" value="UniProtKB-KW"/>
</dbReference>
<keyword evidence="8" id="KW-1185">Reference proteome</keyword>
<accession>A0A371P1S5</accession>
<dbReference type="GO" id="GO:0004035">
    <property type="term" value="F:alkaline phosphatase activity"/>
    <property type="evidence" value="ECO:0007669"/>
    <property type="project" value="TreeGrafter"/>
</dbReference>
<feature type="binding site" evidence="3">
    <location>
        <position position="378"/>
    </location>
    <ligand>
        <name>Zn(2+)</name>
        <dbReference type="ChEBI" id="CHEBI:29105"/>
        <label>2</label>
    </ligand>
</feature>
<dbReference type="CDD" id="cd16012">
    <property type="entry name" value="ALP"/>
    <property type="match status" value="1"/>
</dbReference>
<dbReference type="InterPro" id="IPR017850">
    <property type="entry name" value="Alkaline_phosphatase_core_sf"/>
</dbReference>
<dbReference type="OrthoDB" id="9794455at2"/>
<feature type="binding site" evidence="3">
    <location>
        <position position="330"/>
    </location>
    <ligand>
        <name>Mg(2+)</name>
        <dbReference type="ChEBI" id="CHEBI:18420"/>
    </ligand>
</feature>
<comment type="cofactor">
    <cofactor evidence="3">
        <name>Mg(2+)</name>
        <dbReference type="ChEBI" id="CHEBI:18420"/>
    </cofactor>
    <text evidence="3">Binds 1 Mg(2+) ion.</text>
</comment>
<name>A0A371P1S5_9ACTN</name>
<feature type="binding site" evidence="3">
    <location>
        <position position="435"/>
    </location>
    <ligand>
        <name>Zn(2+)</name>
        <dbReference type="ChEBI" id="CHEBI:29105"/>
        <label>2</label>
    </ligand>
</feature>
<proteinExistence type="inferred from homology"/>
<dbReference type="RefSeq" id="WP_119704497.1">
    <property type="nucleotide sequence ID" value="NZ_JBHSOI010000002.1"/>
</dbReference>
<evidence type="ECO:0000256" key="1">
    <source>
        <dbReference type="ARBA" id="ARBA00022553"/>
    </source>
</evidence>
<dbReference type="AlphaFoldDB" id="A0A371P1S5"/>
<keyword evidence="3" id="KW-0862">Zinc</keyword>
<reference evidence="7 8" key="1">
    <citation type="submission" date="2018-08" db="EMBL/GenBank/DDBJ databases">
        <title>Aeromicrobium sp. M2KJ-4, whole genome shotgun sequence.</title>
        <authorList>
            <person name="Tuo L."/>
        </authorList>
    </citation>
    <scope>NUCLEOTIDE SEQUENCE [LARGE SCALE GENOMIC DNA]</scope>
    <source>
        <strain evidence="7 8">M2KJ-4</strain>
    </source>
</reference>
<feature type="chain" id="PRO_5016894090" evidence="6">
    <location>
        <begin position="28"/>
        <end position="579"/>
    </location>
</feature>
<keyword evidence="3" id="KW-0460">Magnesium</keyword>
<feature type="binding site" evidence="3">
    <location>
        <position position="58"/>
    </location>
    <ligand>
        <name>Zn(2+)</name>
        <dbReference type="ChEBI" id="CHEBI:29105"/>
        <label>2</label>
    </ligand>
</feature>